<protein>
    <submittedName>
        <fullName evidence="2">Transcriptional regulator with XRE-family HTH domain</fullName>
    </submittedName>
</protein>
<evidence type="ECO:0000259" key="1">
    <source>
        <dbReference type="PROSITE" id="PS50943"/>
    </source>
</evidence>
<evidence type="ECO:0000313" key="2">
    <source>
        <dbReference type="EMBL" id="MBP1080845.1"/>
    </source>
</evidence>
<organism evidence="2 3">
    <name type="scientific">Bacillus capparidis</name>
    <dbReference type="NCBI Taxonomy" id="1840411"/>
    <lineage>
        <taxon>Bacteria</taxon>
        <taxon>Bacillati</taxon>
        <taxon>Bacillota</taxon>
        <taxon>Bacilli</taxon>
        <taxon>Bacillales</taxon>
        <taxon>Bacillaceae</taxon>
        <taxon>Bacillus</taxon>
    </lineage>
</organism>
<feature type="domain" description="HTH cro/C1-type" evidence="1">
    <location>
        <begin position="10"/>
        <end position="66"/>
    </location>
</feature>
<name>A0ABS4CUY1_9BACI</name>
<reference evidence="2 3" key="1">
    <citation type="submission" date="2021-01" db="EMBL/GenBank/DDBJ databases">
        <title>Genomic Encyclopedia of Type Strains, Phase IV (KMG-IV): sequencing the most valuable type-strain genomes for metagenomic binning, comparative biology and taxonomic classification.</title>
        <authorList>
            <person name="Goeker M."/>
        </authorList>
    </citation>
    <scope>NUCLEOTIDE SEQUENCE [LARGE SCALE GENOMIC DNA]</scope>
    <source>
        <strain evidence="2 3">DSM 103394</strain>
    </source>
</reference>
<sequence length="80" mass="9215">MTENELSELLKNSRKKLHFSQQDVVDKSGTGITRQYYGMIEKTERQPSVALAKKFAPVLGVHWTIFFEIDSNKKLRKTTA</sequence>
<dbReference type="InterPro" id="IPR010982">
    <property type="entry name" value="Lambda_DNA-bd_dom_sf"/>
</dbReference>
<gene>
    <name evidence="2" type="ORF">JOC74_001333</name>
</gene>
<dbReference type="InterPro" id="IPR001387">
    <property type="entry name" value="Cro/C1-type_HTH"/>
</dbReference>
<dbReference type="RefSeq" id="WP_211086093.1">
    <property type="nucleotide sequence ID" value="NZ_JAFDST010000001.1"/>
</dbReference>
<dbReference type="CDD" id="cd00093">
    <property type="entry name" value="HTH_XRE"/>
    <property type="match status" value="1"/>
</dbReference>
<evidence type="ECO:0000313" key="3">
    <source>
        <dbReference type="Proteomes" id="UP000674416"/>
    </source>
</evidence>
<keyword evidence="3" id="KW-1185">Reference proteome</keyword>
<dbReference type="PROSITE" id="PS50943">
    <property type="entry name" value="HTH_CROC1"/>
    <property type="match status" value="1"/>
</dbReference>
<dbReference type="Proteomes" id="UP000674416">
    <property type="component" value="Unassembled WGS sequence"/>
</dbReference>
<comment type="caution">
    <text evidence="2">The sequence shown here is derived from an EMBL/GenBank/DDBJ whole genome shotgun (WGS) entry which is preliminary data.</text>
</comment>
<accession>A0ABS4CUY1</accession>
<dbReference type="SUPFAM" id="SSF47413">
    <property type="entry name" value="lambda repressor-like DNA-binding domains"/>
    <property type="match status" value="1"/>
</dbReference>
<dbReference type="Pfam" id="PF01381">
    <property type="entry name" value="HTH_3"/>
    <property type="match status" value="1"/>
</dbReference>
<dbReference type="Gene3D" id="1.10.260.40">
    <property type="entry name" value="lambda repressor-like DNA-binding domains"/>
    <property type="match status" value="1"/>
</dbReference>
<dbReference type="EMBL" id="JAFDST010000001">
    <property type="protein sequence ID" value="MBP1080845.1"/>
    <property type="molecule type" value="Genomic_DNA"/>
</dbReference>
<dbReference type="SMART" id="SM00530">
    <property type="entry name" value="HTH_XRE"/>
    <property type="match status" value="1"/>
</dbReference>
<proteinExistence type="predicted"/>